<evidence type="ECO:0000256" key="1">
    <source>
        <dbReference type="ARBA" id="ARBA00022723"/>
    </source>
</evidence>
<dbReference type="GO" id="GO:0008270">
    <property type="term" value="F:zinc ion binding"/>
    <property type="evidence" value="ECO:0007669"/>
    <property type="project" value="UniProtKB-KW"/>
</dbReference>
<dbReference type="InterPro" id="IPR000433">
    <property type="entry name" value="Znf_ZZ"/>
</dbReference>
<feature type="region of interest" description="Disordered" evidence="5">
    <location>
        <begin position="254"/>
        <end position="289"/>
    </location>
</feature>
<dbReference type="Gene3D" id="3.40.50.300">
    <property type="entry name" value="P-loop containing nucleotide triphosphate hydrolases"/>
    <property type="match status" value="1"/>
</dbReference>
<protein>
    <recommendedName>
        <fullName evidence="6">ZZ-type domain-containing protein</fullName>
    </recommendedName>
</protein>
<keyword evidence="8" id="KW-1185">Reference proteome</keyword>
<evidence type="ECO:0000256" key="4">
    <source>
        <dbReference type="ARBA" id="ARBA00022833"/>
    </source>
</evidence>
<evidence type="ECO:0000313" key="8">
    <source>
        <dbReference type="Proteomes" id="UP001303889"/>
    </source>
</evidence>
<evidence type="ECO:0000259" key="6">
    <source>
        <dbReference type="SMART" id="SM00291"/>
    </source>
</evidence>
<name>A0AAN6MEF2_9PEZI</name>
<reference evidence="7" key="1">
    <citation type="journal article" date="2023" name="Mol. Phylogenet. Evol.">
        <title>Genome-scale phylogeny and comparative genomics of the fungal order Sordariales.</title>
        <authorList>
            <person name="Hensen N."/>
            <person name="Bonometti L."/>
            <person name="Westerberg I."/>
            <person name="Brannstrom I.O."/>
            <person name="Guillou S."/>
            <person name="Cros-Aarteil S."/>
            <person name="Calhoun S."/>
            <person name="Haridas S."/>
            <person name="Kuo A."/>
            <person name="Mondo S."/>
            <person name="Pangilinan J."/>
            <person name="Riley R."/>
            <person name="LaButti K."/>
            <person name="Andreopoulos B."/>
            <person name="Lipzen A."/>
            <person name="Chen C."/>
            <person name="Yan M."/>
            <person name="Daum C."/>
            <person name="Ng V."/>
            <person name="Clum A."/>
            <person name="Steindorff A."/>
            <person name="Ohm R.A."/>
            <person name="Martin F."/>
            <person name="Silar P."/>
            <person name="Natvig D.O."/>
            <person name="Lalanne C."/>
            <person name="Gautier V."/>
            <person name="Ament-Velasquez S.L."/>
            <person name="Kruys A."/>
            <person name="Hutchinson M.I."/>
            <person name="Powell A.J."/>
            <person name="Barry K."/>
            <person name="Miller A.N."/>
            <person name="Grigoriev I.V."/>
            <person name="Debuchy R."/>
            <person name="Gladieux P."/>
            <person name="Hiltunen Thoren M."/>
            <person name="Johannesson H."/>
        </authorList>
    </citation>
    <scope>NUCLEOTIDE SEQUENCE</scope>
    <source>
        <strain evidence="7">CBS 103.79</strain>
    </source>
</reference>
<dbReference type="InterPro" id="IPR027417">
    <property type="entry name" value="P-loop_NTPase"/>
</dbReference>
<feature type="region of interest" description="Disordered" evidence="5">
    <location>
        <begin position="1288"/>
        <end position="1331"/>
    </location>
</feature>
<organism evidence="7 8">
    <name type="scientific">Staphylotrichum tortipilum</name>
    <dbReference type="NCBI Taxonomy" id="2831512"/>
    <lineage>
        <taxon>Eukaryota</taxon>
        <taxon>Fungi</taxon>
        <taxon>Dikarya</taxon>
        <taxon>Ascomycota</taxon>
        <taxon>Pezizomycotina</taxon>
        <taxon>Sordariomycetes</taxon>
        <taxon>Sordariomycetidae</taxon>
        <taxon>Sordariales</taxon>
        <taxon>Chaetomiaceae</taxon>
        <taxon>Staphylotrichum</taxon>
    </lineage>
</organism>
<keyword evidence="3" id="KW-0863">Zinc-finger</keyword>
<dbReference type="Pfam" id="PF24883">
    <property type="entry name" value="NPHP3_N"/>
    <property type="match status" value="1"/>
</dbReference>
<reference evidence="7" key="2">
    <citation type="submission" date="2023-05" db="EMBL/GenBank/DDBJ databases">
        <authorList>
            <consortium name="Lawrence Berkeley National Laboratory"/>
            <person name="Steindorff A."/>
            <person name="Hensen N."/>
            <person name="Bonometti L."/>
            <person name="Westerberg I."/>
            <person name="Brannstrom I.O."/>
            <person name="Guillou S."/>
            <person name="Cros-Aarteil S."/>
            <person name="Calhoun S."/>
            <person name="Haridas S."/>
            <person name="Kuo A."/>
            <person name="Mondo S."/>
            <person name="Pangilinan J."/>
            <person name="Riley R."/>
            <person name="Labutti K."/>
            <person name="Andreopoulos B."/>
            <person name="Lipzen A."/>
            <person name="Chen C."/>
            <person name="Yanf M."/>
            <person name="Daum C."/>
            <person name="Ng V."/>
            <person name="Clum A."/>
            <person name="Ohm R."/>
            <person name="Martin F."/>
            <person name="Silar P."/>
            <person name="Natvig D."/>
            <person name="Lalanne C."/>
            <person name="Gautier V."/>
            <person name="Ament-Velasquez S.L."/>
            <person name="Kruys A."/>
            <person name="Hutchinson M.I."/>
            <person name="Powell A.J."/>
            <person name="Barry K."/>
            <person name="Miller A.N."/>
            <person name="Grigoriev I.V."/>
            <person name="Debuchy R."/>
            <person name="Gladieux P."/>
            <person name="Thoren M.H."/>
            <person name="Johannesson H."/>
        </authorList>
    </citation>
    <scope>NUCLEOTIDE SEQUENCE</scope>
    <source>
        <strain evidence="7">CBS 103.79</strain>
    </source>
</reference>
<proteinExistence type="predicted"/>
<gene>
    <name evidence="7" type="ORF">C8A05DRAFT_37409</name>
</gene>
<feature type="region of interest" description="Disordered" evidence="5">
    <location>
        <begin position="1158"/>
        <end position="1256"/>
    </location>
</feature>
<dbReference type="Proteomes" id="UP001303889">
    <property type="component" value="Unassembled WGS sequence"/>
</dbReference>
<evidence type="ECO:0000313" key="7">
    <source>
        <dbReference type="EMBL" id="KAK3898989.1"/>
    </source>
</evidence>
<dbReference type="CDD" id="cd22265">
    <property type="entry name" value="UDM1_RNF168"/>
    <property type="match status" value="1"/>
</dbReference>
<accession>A0AAN6MEF2</accession>
<dbReference type="PANTHER" id="PTHR10039">
    <property type="entry name" value="AMELOGENIN"/>
    <property type="match status" value="1"/>
</dbReference>
<dbReference type="PANTHER" id="PTHR10039:SF14">
    <property type="entry name" value="NACHT DOMAIN-CONTAINING PROTEIN"/>
    <property type="match status" value="1"/>
</dbReference>
<keyword evidence="1" id="KW-0479">Metal-binding</keyword>
<feature type="domain" description="ZZ-type" evidence="6">
    <location>
        <begin position="1339"/>
        <end position="1387"/>
    </location>
</feature>
<evidence type="ECO:0000256" key="3">
    <source>
        <dbReference type="ARBA" id="ARBA00022771"/>
    </source>
</evidence>
<evidence type="ECO:0000256" key="5">
    <source>
        <dbReference type="SAM" id="MobiDB-lite"/>
    </source>
</evidence>
<keyword evidence="4" id="KW-0862">Zinc</keyword>
<dbReference type="InterPro" id="IPR056884">
    <property type="entry name" value="NPHP3-like_N"/>
</dbReference>
<sequence>MAQTQSLQPPLSAFETAFNAFFQDLEKNPKQAKKLAFANRIKSGNGTSTPQDVITSVEDMVKRSQVMPERLVYPHFRWAVEALKSYTGVIEVMIQAYPMPTALIWGGLKIVLECAARYDDQFDNVKSAVDDLPYALWQLSNFESLYGSSAYAADVVSRVLGASYQTIFKFWYRCTKILEHPKRSMLKKRDKLAVILAELRSNVDTLNMVRMGVEAQLSKELRDKVADESALDQAARQALAAEHAKAAVERAAADVERQEAQKERGRAEAQRQALELERQKDEEERQRGLEACQRAEAERLLAEQERQAAQVHRDHDAKLKREQRAAQMWRALDKRLEADNQLGWAIYESALADRHEGTCDWLFATDAFTKWTADNSAHPVLWLTGKHGAGKSVLCASTIVKSVLSHCCVFQFLTKDKYVSRNQLLRNMAAQLVRWLEARDPTQFPDALSEFHYLNKDDSLALEKLIRRLIAETPSAYIFLDGLDEVEYADEQSLAPTTPGKEVALVVEFLVQEVSKSRGTARLWLSSQPLQQIQRYMGQSPGKGLIQEFPLETKHTARDILDYLGSAIPDSTEDKNLFARLFAAAAVATEVEGSFLWAKTMLDDLKSRADDSDELIRLAVAGLPNRMSEVYDKVISQIKKQQAGRADGLPLWRIVLSLITFAKRPLKIAEIVEGVAMIRTAEGSNLNNNKRTDAGKILASCMSLVRPITQDRNGCAGPDQVLRLSHSAVRAFLLKNSDVARPAVDEQHQLVSSHIIRDCCLRYLLQPRYSRLLTRPSPTGSLQTRTCGDVTTQRLLTYSAKYWYQHFDAPTVPISGKLVDPDAIPPSDRARVRDFLRSPNFQTCLQAQCLFVVGHFLQQFDPVTDQATTLRRTLPNWTAVLQPEIHRQYANFQIEWCHLLQSGLGAAQAGGEVDRCFWGALGPANFLSRNAGRYRSFEFALNDATAAAGSEGDRDAKALHLEKWTLDGAGPPKLVEQTAVAFSATSINLDRYWLPCSQSFRCIPLVPSIDCLLPLAAVSLCLDAGCSALRIGSQIFRRRQSPDGDDNTAAAFEAVGDGALSGPWEEMVARGPYLVVCRRRIPRRRPSAAAEERERARVRRMEMRISAQWTGGSSESMSLSKLMDRFGAMMDDVGEDGGGSSERMSLSELMDRFGAMMDDVGEDEGEGGEGSTWRDGRDLSDLEEGEESSSVISSGDELEGVLERSLPDLSSAEESWSEGTTDTEDESSSSIASDDSSRWDSPEDGASEAVSASIGSEIDLESSFSIGSDSDEDGDEVESVVSCLSLSQLDDDGSEPEFEGHGSDDDMGETADAAAGLQSSSGPGGEGRKSQYPVEISVRKGNKTCDGCQKPSLRAWFHCIRCQDDDFDLCFRCQQQGLWCLDQGHQLYKMVNRQPVGVVSRPTCRVRQELAVYRRDGERKTAIFHFRKKYGSLLYQSPPVLHPRHPLAVWPLTGKTLVFADFASNTFFEQKIKTAASRKAQPICVSLAFSPCGNYLRAATITAQAEKRAASRKPTTPRQSHGGDRAKPKVCAMLHVLVMQLSSRRPTRSPPKLVSSRSLALGPCARPTVQQFPFTFTWCPGDLYVTMSDTCLRVYRVGLPAPQEPREAAVPSTNANLPTGEPRLVVTVPRETIYLPRSSQNRTVQFFPPRRPGTKSTVIIGPRHSRHPTPPVGVYLTDRDLGGWIPVAEEAVPSAPRPALGGQLEDFVEEQDCDLIPFEC</sequence>
<feature type="region of interest" description="Disordered" evidence="5">
    <location>
        <begin position="1506"/>
        <end position="1526"/>
    </location>
</feature>
<comment type="caution">
    <text evidence="7">The sequence shown here is derived from an EMBL/GenBank/DDBJ whole genome shotgun (WGS) entry which is preliminary data.</text>
</comment>
<dbReference type="Pfam" id="PF00569">
    <property type="entry name" value="ZZ"/>
    <property type="match status" value="1"/>
</dbReference>
<evidence type="ECO:0000256" key="2">
    <source>
        <dbReference type="ARBA" id="ARBA00022737"/>
    </source>
</evidence>
<dbReference type="SUPFAM" id="SSF57850">
    <property type="entry name" value="RING/U-box"/>
    <property type="match status" value="1"/>
</dbReference>
<keyword evidence="2" id="KW-0677">Repeat</keyword>
<dbReference type="SMART" id="SM00291">
    <property type="entry name" value="ZnF_ZZ"/>
    <property type="match status" value="1"/>
</dbReference>
<dbReference type="EMBL" id="MU855850">
    <property type="protein sequence ID" value="KAK3898989.1"/>
    <property type="molecule type" value="Genomic_DNA"/>
</dbReference>
<dbReference type="CDD" id="cd02249">
    <property type="entry name" value="ZZ"/>
    <property type="match status" value="1"/>
</dbReference>